<dbReference type="AlphaFoldDB" id="A0A318D0N5"/>
<dbReference type="RefSeq" id="WP_110201460.1">
    <property type="nucleotide sequence ID" value="NZ_QICH01000003.1"/>
</dbReference>
<dbReference type="OrthoDB" id="9811177at2"/>
<accession>A0A318D0N5</accession>
<keyword evidence="3" id="KW-1185">Reference proteome</keyword>
<dbReference type="PANTHER" id="PTHR30399">
    <property type="entry name" value="UNCHARACTERIZED PROTEIN YGJP"/>
    <property type="match status" value="1"/>
</dbReference>
<dbReference type="InterPro" id="IPR053136">
    <property type="entry name" value="UTP_pyrophosphatase-like"/>
</dbReference>
<comment type="caution">
    <text evidence="2">The sequence shown here is derived from an EMBL/GenBank/DDBJ whole genome shotgun (WGS) entry which is preliminary data.</text>
</comment>
<reference evidence="2 3" key="1">
    <citation type="submission" date="2018-05" db="EMBL/GenBank/DDBJ databases">
        <title>Kangiella spongicola genome sequence.</title>
        <authorList>
            <person name="Maclea K.S."/>
            <person name="Goen A.E."/>
            <person name="Kelley C."/>
            <person name="Underriner A."/>
            <person name="Silverwood T."/>
            <person name="Trachtenberg A.M."/>
        </authorList>
    </citation>
    <scope>NUCLEOTIDE SEQUENCE [LARGE SCALE GENOMIC DNA]</scope>
    <source>
        <strain evidence="2 3">ATCC BAA-2076</strain>
    </source>
</reference>
<dbReference type="InterPro" id="IPR002725">
    <property type="entry name" value="YgjP-like_metallopeptidase"/>
</dbReference>
<dbReference type="CDD" id="cd07344">
    <property type="entry name" value="M48_yhfN_like"/>
    <property type="match status" value="1"/>
</dbReference>
<dbReference type="EMBL" id="QICH01000003">
    <property type="protein sequence ID" value="PXF62551.1"/>
    <property type="molecule type" value="Genomic_DNA"/>
</dbReference>
<name>A0A318D0N5_9GAMM</name>
<dbReference type="Proteomes" id="UP000247689">
    <property type="component" value="Unassembled WGS sequence"/>
</dbReference>
<sequence length="244" mass="28825">MKFVDLDSFDYESLDDESFDYENFDYEIVRSDRKTLSIEVHHNRVKVRAPKKAPDDWIEGFVYQKAKWIARKLVEQAERHQSRLVLENGQLISVLGQPLIIRVSQGANKITLTDDEFLIRNKDLSPSSIAKQMDRWLLNYAKENLPQKVQAWSEIMGLENKLNGIRFRKTKTQWGHCTRKGVVQLNQLILLTPLYVIDYLIIHELSHLKHLNHSKRFWSLVESFCPEYIKAEAWLKQQGHSVWY</sequence>
<dbReference type="Gene3D" id="3.30.2010.10">
    <property type="entry name" value="Metalloproteases ('zincins'), catalytic domain"/>
    <property type="match status" value="1"/>
</dbReference>
<gene>
    <name evidence="2" type="ORF">DL796_09425</name>
</gene>
<evidence type="ECO:0000259" key="1">
    <source>
        <dbReference type="Pfam" id="PF01863"/>
    </source>
</evidence>
<evidence type="ECO:0000313" key="3">
    <source>
        <dbReference type="Proteomes" id="UP000247689"/>
    </source>
</evidence>
<proteinExistence type="predicted"/>
<organism evidence="2 3">
    <name type="scientific">Kangiella spongicola</name>
    <dbReference type="NCBI Taxonomy" id="796379"/>
    <lineage>
        <taxon>Bacteria</taxon>
        <taxon>Pseudomonadati</taxon>
        <taxon>Pseudomonadota</taxon>
        <taxon>Gammaproteobacteria</taxon>
        <taxon>Kangiellales</taxon>
        <taxon>Kangiellaceae</taxon>
        <taxon>Kangiella</taxon>
    </lineage>
</organism>
<protein>
    <submittedName>
        <fullName evidence="2">M48 family peptidase</fullName>
    </submittedName>
</protein>
<dbReference type="Pfam" id="PF01863">
    <property type="entry name" value="YgjP-like"/>
    <property type="match status" value="1"/>
</dbReference>
<evidence type="ECO:0000313" key="2">
    <source>
        <dbReference type="EMBL" id="PXF62551.1"/>
    </source>
</evidence>
<dbReference type="PANTHER" id="PTHR30399:SF1">
    <property type="entry name" value="UTP PYROPHOSPHATASE"/>
    <property type="match status" value="1"/>
</dbReference>
<feature type="domain" description="YgjP-like metallopeptidase" evidence="1">
    <location>
        <begin position="34"/>
        <end position="237"/>
    </location>
</feature>